<evidence type="ECO:0000259" key="14">
    <source>
        <dbReference type="Pfam" id="PF07715"/>
    </source>
</evidence>
<evidence type="ECO:0000256" key="1">
    <source>
        <dbReference type="ARBA" id="ARBA00004571"/>
    </source>
</evidence>
<dbReference type="InterPro" id="IPR000531">
    <property type="entry name" value="Beta-barrel_TonB"/>
</dbReference>
<evidence type="ECO:0000313" key="16">
    <source>
        <dbReference type="Proteomes" id="UP000198510"/>
    </source>
</evidence>
<keyword evidence="7 10" id="KW-0472">Membrane</keyword>
<dbReference type="RefSeq" id="WP_089683154.1">
    <property type="nucleotide sequence ID" value="NZ_FNFO01000005.1"/>
</dbReference>
<evidence type="ECO:0000313" key="15">
    <source>
        <dbReference type="EMBL" id="SDL30205.1"/>
    </source>
</evidence>
<organism evidence="15 16">
    <name type="scientific">Catalinimonas alkaloidigena</name>
    <dbReference type="NCBI Taxonomy" id="1075417"/>
    <lineage>
        <taxon>Bacteria</taxon>
        <taxon>Pseudomonadati</taxon>
        <taxon>Bacteroidota</taxon>
        <taxon>Cytophagia</taxon>
        <taxon>Cytophagales</taxon>
        <taxon>Catalimonadaceae</taxon>
        <taxon>Catalinimonas</taxon>
    </lineage>
</organism>
<evidence type="ECO:0000256" key="11">
    <source>
        <dbReference type="RuleBase" id="RU003357"/>
    </source>
</evidence>
<evidence type="ECO:0000256" key="8">
    <source>
        <dbReference type="ARBA" id="ARBA00023170"/>
    </source>
</evidence>
<protein>
    <submittedName>
        <fullName evidence="15">Iron complex outermembrane recepter protein</fullName>
    </submittedName>
</protein>
<proteinExistence type="inferred from homology"/>
<gene>
    <name evidence="15" type="ORF">SAMN05421823_105147</name>
</gene>
<dbReference type="STRING" id="1075417.SAMN05421823_105147"/>
<keyword evidence="5 12" id="KW-0732">Signal</keyword>
<dbReference type="InterPro" id="IPR012910">
    <property type="entry name" value="Plug_dom"/>
</dbReference>
<name>A0A1G9IYP7_9BACT</name>
<keyword evidence="3 10" id="KW-1134">Transmembrane beta strand</keyword>
<dbReference type="EMBL" id="FNFO01000005">
    <property type="protein sequence ID" value="SDL30205.1"/>
    <property type="molecule type" value="Genomic_DNA"/>
</dbReference>
<dbReference type="Gene3D" id="2.170.130.10">
    <property type="entry name" value="TonB-dependent receptor, plug domain"/>
    <property type="match status" value="1"/>
</dbReference>
<accession>A0A1G9IYP7</accession>
<keyword evidence="16" id="KW-1185">Reference proteome</keyword>
<dbReference type="PANTHER" id="PTHR30069:SF29">
    <property type="entry name" value="HEMOGLOBIN AND HEMOGLOBIN-HAPTOGLOBIN-BINDING PROTEIN 1-RELATED"/>
    <property type="match status" value="1"/>
</dbReference>
<reference evidence="15 16" key="1">
    <citation type="submission" date="2016-10" db="EMBL/GenBank/DDBJ databases">
        <authorList>
            <person name="de Groot N.N."/>
        </authorList>
    </citation>
    <scope>NUCLEOTIDE SEQUENCE [LARGE SCALE GENOMIC DNA]</scope>
    <source>
        <strain evidence="15 16">DSM 25186</strain>
    </source>
</reference>
<dbReference type="InterPro" id="IPR036942">
    <property type="entry name" value="Beta-barrel_TonB_sf"/>
</dbReference>
<evidence type="ECO:0000256" key="2">
    <source>
        <dbReference type="ARBA" id="ARBA00022448"/>
    </source>
</evidence>
<dbReference type="Pfam" id="PF00593">
    <property type="entry name" value="TonB_dep_Rec_b-barrel"/>
    <property type="match status" value="1"/>
</dbReference>
<dbReference type="GO" id="GO:0044718">
    <property type="term" value="P:siderophore transmembrane transport"/>
    <property type="evidence" value="ECO:0007669"/>
    <property type="project" value="TreeGrafter"/>
</dbReference>
<evidence type="ECO:0000256" key="5">
    <source>
        <dbReference type="ARBA" id="ARBA00022729"/>
    </source>
</evidence>
<keyword evidence="9 10" id="KW-0998">Cell outer membrane</keyword>
<feature type="chain" id="PRO_5011609489" evidence="12">
    <location>
        <begin position="22"/>
        <end position="656"/>
    </location>
</feature>
<evidence type="ECO:0000256" key="7">
    <source>
        <dbReference type="ARBA" id="ARBA00023136"/>
    </source>
</evidence>
<feature type="domain" description="TonB-dependent receptor-like beta-barrel" evidence="13">
    <location>
        <begin position="196"/>
        <end position="625"/>
    </location>
</feature>
<dbReference type="GO" id="GO:0015344">
    <property type="term" value="F:siderophore uptake transmembrane transporter activity"/>
    <property type="evidence" value="ECO:0007669"/>
    <property type="project" value="TreeGrafter"/>
</dbReference>
<feature type="domain" description="TonB-dependent receptor plug" evidence="14">
    <location>
        <begin position="46"/>
        <end position="152"/>
    </location>
</feature>
<feature type="signal peptide" evidence="12">
    <location>
        <begin position="1"/>
        <end position="21"/>
    </location>
</feature>
<sequence>MRNAYPFLLSLAALFPTSLLAQQANDTTVTLPEVTVLENRLQLPFRETSRNISIISAQELQQTPAQSIPEILSYTPGVDIRQRGPLGAQADLSIRGGTFDQTLVLINGVKVSDPQTGHHLLSLPLNLDNVAQIQVLKGPGARLFGQNAFTGAVNIITRVPDEKALYVSGYAGGFGPYTNLIKVYDKSALILLFGPFSYGGSVSLSLPTGPYKQYISVSQDASGGYQPNSDYRNSNVFYQAELDATGGKWNVLGGFSDRKLGANGYYSPSFPDQWEAIKTGLASVDYTYERGNWFVRPRVYWRYNQDEFRLRRNEPQFYRNHHLTHVLGAEINSRYVNRFGTTGFGVETRRESIVSHNNSGWALGEHDRYQLGIYAEHLFRFFGRLDVTPGVYVNGYSDWGWNAFPGLDAGLLLTPHLRLYANAGTAYRIPTYTDLYYVDRTSGSNPNLLPEKAFSYEGGLRYLNSTLGLTAEANVFRRNATDFIERVQLKPARYQENPDLFDPNDTLFVPVNFLGVSTQGLELSASLDGKALNLPVLDRFSVSYNYLQSDLSKQIDTSLYVSRYVLDQLRHQFIFKLDHQIYRNLTHHFRARWVERVNRPAYWVLDSRVMWTHRQVRLFAEMTNLTDTHYVESGWVQMPGRWLRLGLNWKINLERE</sequence>
<comment type="subcellular location">
    <subcellularLocation>
        <location evidence="1 10">Cell outer membrane</location>
        <topology evidence="1 10">Multi-pass membrane protein</topology>
    </subcellularLocation>
</comment>
<evidence type="ECO:0000259" key="13">
    <source>
        <dbReference type="Pfam" id="PF00593"/>
    </source>
</evidence>
<dbReference type="InterPro" id="IPR037066">
    <property type="entry name" value="Plug_dom_sf"/>
</dbReference>
<dbReference type="Pfam" id="PF07715">
    <property type="entry name" value="Plug"/>
    <property type="match status" value="1"/>
</dbReference>
<evidence type="ECO:0000256" key="12">
    <source>
        <dbReference type="SAM" id="SignalP"/>
    </source>
</evidence>
<evidence type="ECO:0000256" key="9">
    <source>
        <dbReference type="ARBA" id="ARBA00023237"/>
    </source>
</evidence>
<keyword evidence="8" id="KW-0675">Receptor</keyword>
<comment type="similarity">
    <text evidence="10 11">Belongs to the TonB-dependent receptor family.</text>
</comment>
<dbReference type="AlphaFoldDB" id="A0A1G9IYP7"/>
<dbReference type="Proteomes" id="UP000198510">
    <property type="component" value="Unassembled WGS sequence"/>
</dbReference>
<dbReference type="PROSITE" id="PS52016">
    <property type="entry name" value="TONB_DEPENDENT_REC_3"/>
    <property type="match status" value="1"/>
</dbReference>
<evidence type="ECO:0000256" key="10">
    <source>
        <dbReference type="PROSITE-ProRule" id="PRU01360"/>
    </source>
</evidence>
<evidence type="ECO:0000256" key="6">
    <source>
        <dbReference type="ARBA" id="ARBA00023077"/>
    </source>
</evidence>
<keyword evidence="4 10" id="KW-0812">Transmembrane</keyword>
<keyword evidence="6 11" id="KW-0798">TonB box</keyword>
<keyword evidence="2 10" id="KW-0813">Transport</keyword>
<dbReference type="SUPFAM" id="SSF56935">
    <property type="entry name" value="Porins"/>
    <property type="match status" value="1"/>
</dbReference>
<evidence type="ECO:0000256" key="3">
    <source>
        <dbReference type="ARBA" id="ARBA00022452"/>
    </source>
</evidence>
<dbReference type="PANTHER" id="PTHR30069">
    <property type="entry name" value="TONB-DEPENDENT OUTER MEMBRANE RECEPTOR"/>
    <property type="match status" value="1"/>
</dbReference>
<dbReference type="InterPro" id="IPR039426">
    <property type="entry name" value="TonB-dep_rcpt-like"/>
</dbReference>
<evidence type="ECO:0000256" key="4">
    <source>
        <dbReference type="ARBA" id="ARBA00022692"/>
    </source>
</evidence>
<dbReference type="OrthoDB" id="9758472at2"/>
<dbReference type="Gene3D" id="2.40.170.20">
    <property type="entry name" value="TonB-dependent receptor, beta-barrel domain"/>
    <property type="match status" value="1"/>
</dbReference>
<dbReference type="GO" id="GO:0009279">
    <property type="term" value="C:cell outer membrane"/>
    <property type="evidence" value="ECO:0007669"/>
    <property type="project" value="UniProtKB-SubCell"/>
</dbReference>